<dbReference type="EMBL" id="CAJNNW010026572">
    <property type="protein sequence ID" value="CAE8686320.1"/>
    <property type="molecule type" value="Genomic_DNA"/>
</dbReference>
<organism evidence="2 3">
    <name type="scientific">Polarella glacialis</name>
    <name type="common">Dinoflagellate</name>
    <dbReference type="NCBI Taxonomy" id="89957"/>
    <lineage>
        <taxon>Eukaryota</taxon>
        <taxon>Sar</taxon>
        <taxon>Alveolata</taxon>
        <taxon>Dinophyceae</taxon>
        <taxon>Suessiales</taxon>
        <taxon>Suessiaceae</taxon>
        <taxon>Polarella</taxon>
    </lineage>
</organism>
<protein>
    <recommendedName>
        <fullName evidence="1">Fungal lipase-type domain-containing protein</fullName>
    </recommendedName>
</protein>
<evidence type="ECO:0000313" key="3">
    <source>
        <dbReference type="Proteomes" id="UP000626109"/>
    </source>
</evidence>
<proteinExistence type="predicted"/>
<accession>A0A813JX56</accession>
<dbReference type="Proteomes" id="UP000626109">
    <property type="component" value="Unassembled WGS sequence"/>
</dbReference>
<dbReference type="SUPFAM" id="SSF50965">
    <property type="entry name" value="Galactose oxidase, central domain"/>
    <property type="match status" value="2"/>
</dbReference>
<reference evidence="2" key="1">
    <citation type="submission" date="2021-02" db="EMBL/GenBank/DDBJ databases">
        <authorList>
            <person name="Dougan E. K."/>
            <person name="Rhodes N."/>
            <person name="Thang M."/>
            <person name="Chan C."/>
        </authorList>
    </citation>
    <scope>NUCLEOTIDE SEQUENCE</scope>
</reference>
<dbReference type="InterPro" id="IPR015915">
    <property type="entry name" value="Kelch-typ_b-propeller"/>
</dbReference>
<dbReference type="InterPro" id="IPR029058">
    <property type="entry name" value="AB_hydrolase_fold"/>
</dbReference>
<name>A0A813JX56_POLGL</name>
<comment type="caution">
    <text evidence="2">The sequence shown here is derived from an EMBL/GenBank/DDBJ whole genome shotgun (WGS) entry which is preliminary data.</text>
</comment>
<dbReference type="Pfam" id="PF01764">
    <property type="entry name" value="Lipase_3"/>
    <property type="match status" value="1"/>
</dbReference>
<sequence length="624" mass="65269">MGASSSAALVSVDVSAGSCAQSQRWWAGVALGGKLYGVPCNAEQLLVYDPASSSGASFVNTRKVATGDGKWRSAVALGGKIYGIPDRAEQILVYDLATGQASAVDTRKVSRGPLKWQSAAVLGGKVYGVPHHASKLLVYDPKTGLAQGVDVSHVAAGSSKWMASVVLGGKLFGIPCNADTLLIYDPVNSRCSGVDVKHVATGPLKWLAAVTLAGRLYAVPCHADCILVYDPCTGLASSIDTRSVATGPGKWLSAVVCGGKIIGIPDHAECLLVFDPKTQEVSGVDTSSLASGPFKWQAATVIAGRIYAVPYHAEQILVFDPSSGLLTGLETSSSGSSGQGKWGAAAAIGGKLFGLPFNANTLLMHQPVAEPQASVLRQTTTEAIQDAAGESSDVAADALPRSDSELGAASAEPGPAKATVPDLRMELGQELVEDFLALWLSEWIYEDSAPVLDVLVDGDPVEFLVHHVLDDPLQGSPARLAVVTAKLPAGAGSTIFLVFKGSSFWSECVVNASVSPDYSPFDAALLDRTTFIHHGAHHAIAQLRIHQWAVLVEQLSSAWDEGTRRVVVAGHSLGGQYALAFMLQVFLDQVGSKPEPPPFMRAVRCVAFGSPMCYGSSEGVDVRQ</sequence>
<dbReference type="Gene3D" id="2.120.10.80">
    <property type="entry name" value="Kelch-type beta propeller"/>
    <property type="match status" value="1"/>
</dbReference>
<feature type="domain" description="Fungal lipase-type" evidence="1">
    <location>
        <begin position="497"/>
        <end position="613"/>
    </location>
</feature>
<gene>
    <name evidence="2" type="ORF">PGLA2088_LOCUS24918</name>
</gene>
<dbReference type="GO" id="GO:0006629">
    <property type="term" value="P:lipid metabolic process"/>
    <property type="evidence" value="ECO:0007669"/>
    <property type="project" value="InterPro"/>
</dbReference>
<dbReference type="InterPro" id="IPR011043">
    <property type="entry name" value="Gal_Oxase/kelch_b-propeller"/>
</dbReference>
<evidence type="ECO:0000313" key="2">
    <source>
        <dbReference type="EMBL" id="CAE8686320.1"/>
    </source>
</evidence>
<dbReference type="SUPFAM" id="SSF53474">
    <property type="entry name" value="alpha/beta-Hydrolases"/>
    <property type="match status" value="1"/>
</dbReference>
<dbReference type="InterPro" id="IPR002921">
    <property type="entry name" value="Fungal_lipase-type"/>
</dbReference>
<feature type="non-terminal residue" evidence="2">
    <location>
        <position position="1"/>
    </location>
</feature>
<evidence type="ECO:0000259" key="1">
    <source>
        <dbReference type="Pfam" id="PF01764"/>
    </source>
</evidence>
<dbReference type="Gene3D" id="3.40.50.1820">
    <property type="entry name" value="alpha/beta hydrolase"/>
    <property type="match status" value="1"/>
</dbReference>
<dbReference type="AlphaFoldDB" id="A0A813JX56"/>